<keyword evidence="2" id="KW-1185">Reference proteome</keyword>
<dbReference type="RefSeq" id="WP_146531083.1">
    <property type="nucleotide sequence ID" value="NZ_SJPV01000018.1"/>
</dbReference>
<dbReference type="AlphaFoldDB" id="A0A5C6D675"/>
<dbReference type="Proteomes" id="UP000319143">
    <property type="component" value="Unassembled WGS sequence"/>
</dbReference>
<reference evidence="1 2" key="1">
    <citation type="submission" date="2019-02" db="EMBL/GenBank/DDBJ databases">
        <title>Deep-cultivation of Planctomycetes and their phenomic and genomic characterization uncovers novel biology.</title>
        <authorList>
            <person name="Wiegand S."/>
            <person name="Jogler M."/>
            <person name="Boedeker C."/>
            <person name="Pinto D."/>
            <person name="Vollmers J."/>
            <person name="Rivas-Marin E."/>
            <person name="Kohn T."/>
            <person name="Peeters S.H."/>
            <person name="Heuer A."/>
            <person name="Rast P."/>
            <person name="Oberbeckmann S."/>
            <person name="Bunk B."/>
            <person name="Jeske O."/>
            <person name="Meyerdierks A."/>
            <person name="Storesund J.E."/>
            <person name="Kallscheuer N."/>
            <person name="Luecker S."/>
            <person name="Lage O.M."/>
            <person name="Pohl T."/>
            <person name="Merkel B.J."/>
            <person name="Hornburger P."/>
            <person name="Mueller R.-W."/>
            <person name="Bruemmer F."/>
            <person name="Labrenz M."/>
            <person name="Spormann A.M."/>
            <person name="Op Den Camp H."/>
            <person name="Overmann J."/>
            <person name="Amann R."/>
            <person name="Jetten M.S.M."/>
            <person name="Mascher T."/>
            <person name="Medema M.H."/>
            <person name="Devos D.P."/>
            <person name="Kaster A.-K."/>
            <person name="Ovreas L."/>
            <person name="Rohde M."/>
            <person name="Galperin M.Y."/>
            <person name="Jogler C."/>
        </authorList>
    </citation>
    <scope>NUCLEOTIDE SEQUENCE [LARGE SCALE GENOMIC DNA]</scope>
    <source>
        <strain evidence="1 2">Poly41</strain>
    </source>
</reference>
<sequence>MRSLDGVHWKNEEGLPYDASSTYYTDGTKNEWYKFERPKVLQDEIGRATHLSLALLDTAKGSDKGNDLHRSKNMILPLVVERCVTILDEHPITAKTKTIAVRIEAEADFHPQKEIDLASLRFGSDSFVNKGRGCRAIRSHLDGENLIVHFEGQNGLNRFDFDFKLLGQTKEGDLVIGYALLPGKSPTAASLFALPVQVKELDAVKTLEGVIENIGLEDSEPAQAVVMEHSQAGWKTLKRFPLPAIKPYENNTLSMILDHPDADDCEYEIRIAGQQTCEGFWRKVDDTDPSVEFTGNWGSCADPGPQYYMNNERITETVGDSVQFAFFGSKARAYGTLADAFAFESITHPIQD</sequence>
<name>A0A5C6D675_9BACT</name>
<evidence type="ECO:0000313" key="2">
    <source>
        <dbReference type="Proteomes" id="UP000319143"/>
    </source>
</evidence>
<dbReference type="EMBL" id="SJPV01000018">
    <property type="protein sequence ID" value="TWU31207.1"/>
    <property type="molecule type" value="Genomic_DNA"/>
</dbReference>
<organism evidence="1 2">
    <name type="scientific">Novipirellula artificiosorum</name>
    <dbReference type="NCBI Taxonomy" id="2528016"/>
    <lineage>
        <taxon>Bacteria</taxon>
        <taxon>Pseudomonadati</taxon>
        <taxon>Planctomycetota</taxon>
        <taxon>Planctomycetia</taxon>
        <taxon>Pirellulales</taxon>
        <taxon>Pirellulaceae</taxon>
        <taxon>Novipirellula</taxon>
    </lineage>
</organism>
<protein>
    <submittedName>
        <fullName evidence="1">Uncharacterized protein</fullName>
    </submittedName>
</protein>
<accession>A0A5C6D675</accession>
<comment type="caution">
    <text evidence="1">The sequence shown here is derived from an EMBL/GenBank/DDBJ whole genome shotgun (WGS) entry which is preliminary data.</text>
</comment>
<gene>
    <name evidence="1" type="ORF">Poly41_63980</name>
</gene>
<evidence type="ECO:0000313" key="1">
    <source>
        <dbReference type="EMBL" id="TWU31207.1"/>
    </source>
</evidence>
<proteinExistence type="predicted"/>